<dbReference type="GO" id="GO:0005829">
    <property type="term" value="C:cytosol"/>
    <property type="evidence" value="ECO:0007669"/>
    <property type="project" value="TreeGrafter"/>
</dbReference>
<evidence type="ECO:0000256" key="3">
    <source>
        <dbReference type="ARBA" id="ARBA00023125"/>
    </source>
</evidence>
<dbReference type="InterPro" id="IPR050950">
    <property type="entry name" value="HTH-type_LysR_regulators"/>
</dbReference>
<dbReference type="PANTHER" id="PTHR30419:SF8">
    <property type="entry name" value="NITROGEN ASSIMILATION TRANSCRIPTIONAL ACTIVATOR-RELATED"/>
    <property type="match status" value="1"/>
</dbReference>
<dbReference type="PROSITE" id="PS50931">
    <property type="entry name" value="HTH_LYSR"/>
    <property type="match status" value="1"/>
</dbReference>
<proteinExistence type="inferred from homology"/>
<evidence type="ECO:0000256" key="1">
    <source>
        <dbReference type="ARBA" id="ARBA00009437"/>
    </source>
</evidence>
<organism evidence="6 7">
    <name type="scientific">Aquipseudomonas campi</name>
    <dbReference type="NCBI Taxonomy" id="2731681"/>
    <lineage>
        <taxon>Bacteria</taxon>
        <taxon>Pseudomonadati</taxon>
        <taxon>Pseudomonadota</taxon>
        <taxon>Gammaproteobacteria</taxon>
        <taxon>Pseudomonadales</taxon>
        <taxon>Pseudomonadaceae</taxon>
        <taxon>Aquipseudomonas</taxon>
    </lineage>
</organism>
<dbReference type="GO" id="GO:0003677">
    <property type="term" value="F:DNA binding"/>
    <property type="evidence" value="ECO:0007669"/>
    <property type="project" value="UniProtKB-KW"/>
</dbReference>
<dbReference type="GO" id="GO:0003700">
    <property type="term" value="F:DNA-binding transcription factor activity"/>
    <property type="evidence" value="ECO:0007669"/>
    <property type="project" value="InterPro"/>
</dbReference>
<dbReference type="FunFam" id="1.10.10.10:FF:000001">
    <property type="entry name" value="LysR family transcriptional regulator"/>
    <property type="match status" value="1"/>
</dbReference>
<keyword evidence="3" id="KW-0238">DNA-binding</keyword>
<dbReference type="RefSeq" id="WP_173208738.1">
    <property type="nucleotide sequence ID" value="NZ_CP053697.2"/>
</dbReference>
<evidence type="ECO:0000313" key="6">
    <source>
        <dbReference type="EMBL" id="QKE64116.1"/>
    </source>
</evidence>
<keyword evidence="2" id="KW-0805">Transcription regulation</keyword>
<evidence type="ECO:0000259" key="5">
    <source>
        <dbReference type="PROSITE" id="PS50931"/>
    </source>
</evidence>
<dbReference type="Pfam" id="PF00126">
    <property type="entry name" value="HTH_1"/>
    <property type="match status" value="1"/>
</dbReference>
<gene>
    <name evidence="6" type="ORF">HNE05_12415</name>
</gene>
<keyword evidence="7" id="KW-1185">Reference proteome</keyword>
<dbReference type="SUPFAM" id="SSF53850">
    <property type="entry name" value="Periplasmic binding protein-like II"/>
    <property type="match status" value="1"/>
</dbReference>
<accession>A0A6M8FW65</accession>
<dbReference type="Pfam" id="PF03466">
    <property type="entry name" value="LysR_substrate"/>
    <property type="match status" value="1"/>
</dbReference>
<feature type="domain" description="HTH lysR-type" evidence="5">
    <location>
        <begin position="1"/>
        <end position="58"/>
    </location>
</feature>
<dbReference type="SUPFAM" id="SSF46785">
    <property type="entry name" value="Winged helix' DNA-binding domain"/>
    <property type="match status" value="1"/>
</dbReference>
<comment type="similarity">
    <text evidence="1">Belongs to the LysR transcriptional regulatory family.</text>
</comment>
<sequence>MDIKHLRYATALAQELNFARAAEKLHLSQPALSRAIQSLEAQLGFLLFDRDKRNVATTTAGEAFLQQAKGILFQMRTLELNMAQLRDGSGGHVAFGAGPSPTNSLLQATLARLRRQHPGIALRVDSNNWRYLLLHLRAEDIEFFVADTREIGAQHDLVIMPLCRQPGGFFCRAQHPLLERAHYSPADLLEYGFVGNSMPAPVQAGLKTFLGLSTAQPLPIALQCDNFTLLKEQTLSDDLILLAPRASLVHELAAGRLRELRFGGTESLFTDIDIVHLQGRTLSPSARSVVDALRETVAHQPAEFIQARS</sequence>
<dbReference type="InterPro" id="IPR000847">
    <property type="entry name" value="LysR_HTH_N"/>
</dbReference>
<dbReference type="PRINTS" id="PR00039">
    <property type="entry name" value="HTHLYSR"/>
</dbReference>
<dbReference type="Gene3D" id="3.40.190.10">
    <property type="entry name" value="Periplasmic binding protein-like II"/>
    <property type="match status" value="2"/>
</dbReference>
<protein>
    <submittedName>
        <fullName evidence="6">LysR family transcriptional regulator</fullName>
    </submittedName>
</protein>
<dbReference type="KEGG" id="pcam:HNE05_12415"/>
<evidence type="ECO:0000313" key="7">
    <source>
        <dbReference type="Proteomes" id="UP000501379"/>
    </source>
</evidence>
<dbReference type="PANTHER" id="PTHR30419">
    <property type="entry name" value="HTH-TYPE TRANSCRIPTIONAL REGULATOR YBHD"/>
    <property type="match status" value="1"/>
</dbReference>
<name>A0A6M8FW65_9GAMM</name>
<reference evidence="6" key="1">
    <citation type="submission" date="2020-07" db="EMBL/GenBank/DDBJ databases">
        <title>Nitrate ammonifying Pseudomonas campi sp. nov. isolated from German agricultural grassland.</title>
        <authorList>
            <person name="Timsy T."/>
            <person name="Ulrich A."/>
            <person name="Spanner T."/>
            <person name="Foesel B."/>
            <person name="Kolb S."/>
            <person name="Horn M.A."/>
            <person name="Behrendt U."/>
        </authorList>
    </citation>
    <scope>NUCLEOTIDE SEQUENCE</scope>
    <source>
        <strain evidence="6">S1-A32-2</strain>
    </source>
</reference>
<dbReference type="Proteomes" id="UP000501379">
    <property type="component" value="Chromosome"/>
</dbReference>
<evidence type="ECO:0000256" key="4">
    <source>
        <dbReference type="ARBA" id="ARBA00023163"/>
    </source>
</evidence>
<dbReference type="EMBL" id="CP053697">
    <property type="protein sequence ID" value="QKE64116.1"/>
    <property type="molecule type" value="Genomic_DNA"/>
</dbReference>
<keyword evidence="4" id="KW-0804">Transcription</keyword>
<dbReference type="InterPro" id="IPR005119">
    <property type="entry name" value="LysR_subst-bd"/>
</dbReference>
<dbReference type="Gene3D" id="1.10.10.10">
    <property type="entry name" value="Winged helix-like DNA-binding domain superfamily/Winged helix DNA-binding domain"/>
    <property type="match status" value="1"/>
</dbReference>
<evidence type="ECO:0000256" key="2">
    <source>
        <dbReference type="ARBA" id="ARBA00023015"/>
    </source>
</evidence>
<dbReference type="AlphaFoldDB" id="A0A6M8FW65"/>
<dbReference type="InterPro" id="IPR036388">
    <property type="entry name" value="WH-like_DNA-bd_sf"/>
</dbReference>
<dbReference type="InterPro" id="IPR036390">
    <property type="entry name" value="WH_DNA-bd_sf"/>
</dbReference>